<dbReference type="RefSeq" id="WP_096602802.1">
    <property type="nucleotide sequence ID" value="NZ_OBEN01000008.1"/>
</dbReference>
<evidence type="ECO:0000313" key="1">
    <source>
        <dbReference type="EMBL" id="SNZ15616.1"/>
    </source>
</evidence>
<protein>
    <submittedName>
        <fullName evidence="1">Uncharacterized protein</fullName>
    </submittedName>
</protein>
<dbReference type="Proteomes" id="UP000218627">
    <property type="component" value="Unassembled WGS sequence"/>
</dbReference>
<gene>
    <name evidence="1" type="ORF">SAMN06265353_1415</name>
</gene>
<name>A0A285P638_9AQUI</name>
<dbReference type="EMBL" id="OBEN01000008">
    <property type="protein sequence ID" value="SNZ15616.1"/>
    <property type="molecule type" value="Genomic_DNA"/>
</dbReference>
<sequence length="324" mass="38097">MKTLKELQRFAEELSSADRLLCDAIAEGTYRLGKLSFSEPVLSMVRSVLNDLMGHQESPDLTMFEGEDPYKYMVMNAGEEEEFKKLMEDNPEVVLTNPDFKEYGRLIRKIHNSLTFAYFTLASRRDKKEERTLDLNDKYELLDYLAFGYDPVMTMGMGYGYYEMFARDRYRPYESKLIVEIPYCEFLAHFKQGRYEEDYFSPFGLSSKERSEEFIKAINSQKDLPEKVKQDLMEKAIYWEFYKISPYGVAIFYSQGVLYNEDAYKPALKEIDRLKPQNKVEHLLLARALENLGRNLKERTFLREASKHYQIAGNFVKALECEVI</sequence>
<proteinExistence type="predicted"/>
<dbReference type="AlphaFoldDB" id="A0A285P638"/>
<evidence type="ECO:0000313" key="2">
    <source>
        <dbReference type="Proteomes" id="UP000218627"/>
    </source>
</evidence>
<reference evidence="2" key="1">
    <citation type="submission" date="2017-09" db="EMBL/GenBank/DDBJ databases">
        <authorList>
            <person name="Varghese N."/>
            <person name="Submissions S."/>
        </authorList>
    </citation>
    <scope>NUCLEOTIDE SEQUENCE [LARGE SCALE GENOMIC DNA]</scope>
    <source>
        <strain evidence="2">DSM 2913</strain>
    </source>
</reference>
<keyword evidence="2" id="KW-1185">Reference proteome</keyword>
<accession>A0A285P638</accession>
<organism evidence="1 2">
    <name type="scientific">Hydrogenobacter hydrogenophilus</name>
    <dbReference type="NCBI Taxonomy" id="35835"/>
    <lineage>
        <taxon>Bacteria</taxon>
        <taxon>Pseudomonadati</taxon>
        <taxon>Aquificota</taxon>
        <taxon>Aquificia</taxon>
        <taxon>Aquificales</taxon>
        <taxon>Aquificaceae</taxon>
        <taxon>Hydrogenobacter</taxon>
    </lineage>
</organism>